<sequence>MDYNFKFAIPSFTTIDFDHIWLTYLSSELFPLNNLPTGEIHVYATFHVSSDGTMMPIGTVKGCGIRLVYEQNNGYMGPSYTIEETPEVGSSSSHCISPVDNRGKIESLEVMLLIQWLQIVTELVLLGKPQNRFSDPQFRYRSSQCQPLQFHICLLGSEISKWCSDWSNQSSVDTRLLSSKHDELMGFALSGYVKQCGIRPLYEQDIPQTPVTESSSSPNCIPPIFMRRSIRNFELVPPMTQPKPAPPPESHRQTTPSDSGNQKAPDNHMCRAPLKQVFSIEDSGNV</sequence>
<reference evidence="2" key="1">
    <citation type="journal article" date="2023" name="G3 (Bethesda)">
        <title>Genome assembly and association tests identify interacting loci associated with vigor, precocity, and sex in interspecific pistachio rootstocks.</title>
        <authorList>
            <person name="Palmer W."/>
            <person name="Jacygrad E."/>
            <person name="Sagayaradj S."/>
            <person name="Cavanaugh K."/>
            <person name="Han R."/>
            <person name="Bertier L."/>
            <person name="Beede B."/>
            <person name="Kafkas S."/>
            <person name="Golino D."/>
            <person name="Preece J."/>
            <person name="Michelmore R."/>
        </authorList>
    </citation>
    <scope>NUCLEOTIDE SEQUENCE [LARGE SCALE GENOMIC DNA]</scope>
</reference>
<accession>A0ACC1AL15</accession>
<name>A0ACC1AL15_9ROSI</name>
<evidence type="ECO:0000313" key="2">
    <source>
        <dbReference type="Proteomes" id="UP001164250"/>
    </source>
</evidence>
<dbReference type="Proteomes" id="UP001164250">
    <property type="component" value="Chromosome 10"/>
</dbReference>
<protein>
    <submittedName>
        <fullName evidence="1">Uncharacterized protein</fullName>
    </submittedName>
</protein>
<comment type="caution">
    <text evidence="1">The sequence shown here is derived from an EMBL/GenBank/DDBJ whole genome shotgun (WGS) entry which is preliminary data.</text>
</comment>
<evidence type="ECO:0000313" key="1">
    <source>
        <dbReference type="EMBL" id="KAJ0087357.1"/>
    </source>
</evidence>
<gene>
    <name evidence="1" type="ORF">Patl1_07159</name>
</gene>
<dbReference type="EMBL" id="CM047906">
    <property type="protein sequence ID" value="KAJ0087357.1"/>
    <property type="molecule type" value="Genomic_DNA"/>
</dbReference>
<keyword evidence="2" id="KW-1185">Reference proteome</keyword>
<proteinExistence type="predicted"/>
<organism evidence="1 2">
    <name type="scientific">Pistacia atlantica</name>
    <dbReference type="NCBI Taxonomy" id="434234"/>
    <lineage>
        <taxon>Eukaryota</taxon>
        <taxon>Viridiplantae</taxon>
        <taxon>Streptophyta</taxon>
        <taxon>Embryophyta</taxon>
        <taxon>Tracheophyta</taxon>
        <taxon>Spermatophyta</taxon>
        <taxon>Magnoliopsida</taxon>
        <taxon>eudicotyledons</taxon>
        <taxon>Gunneridae</taxon>
        <taxon>Pentapetalae</taxon>
        <taxon>rosids</taxon>
        <taxon>malvids</taxon>
        <taxon>Sapindales</taxon>
        <taxon>Anacardiaceae</taxon>
        <taxon>Pistacia</taxon>
    </lineage>
</organism>